<keyword evidence="1" id="KW-1133">Transmembrane helix</keyword>
<feature type="transmembrane region" description="Helical" evidence="1">
    <location>
        <begin position="34"/>
        <end position="61"/>
    </location>
</feature>
<evidence type="ECO:0000313" key="3">
    <source>
        <dbReference type="Proteomes" id="UP000197535"/>
    </source>
</evidence>
<protein>
    <recommendedName>
        <fullName evidence="4">DUF2905 domain-containing protein</fullName>
    </recommendedName>
</protein>
<gene>
    <name evidence="2" type="ORF">AYR66_16150</name>
</gene>
<dbReference type="EMBL" id="LSTO01000001">
    <property type="protein sequence ID" value="OWW20778.1"/>
    <property type="molecule type" value="Genomic_DNA"/>
</dbReference>
<dbReference type="RefSeq" id="WP_088707646.1">
    <property type="nucleotide sequence ID" value="NZ_LSTO01000001.1"/>
</dbReference>
<accession>A0A254TM46</accession>
<keyword evidence="1" id="KW-0472">Membrane</keyword>
<organism evidence="2 3">
    <name type="scientific">Noviherbaspirillum denitrificans</name>
    <dbReference type="NCBI Taxonomy" id="1968433"/>
    <lineage>
        <taxon>Bacteria</taxon>
        <taxon>Pseudomonadati</taxon>
        <taxon>Pseudomonadota</taxon>
        <taxon>Betaproteobacteria</taxon>
        <taxon>Burkholderiales</taxon>
        <taxon>Oxalobacteraceae</taxon>
        <taxon>Noviherbaspirillum</taxon>
    </lineage>
</organism>
<dbReference type="OrthoDB" id="9811610at2"/>
<dbReference type="InterPro" id="IPR021320">
    <property type="entry name" value="DUF2905"/>
</dbReference>
<name>A0A254TM46_9BURK</name>
<evidence type="ECO:0008006" key="4">
    <source>
        <dbReference type="Google" id="ProtNLM"/>
    </source>
</evidence>
<feature type="transmembrane region" description="Helical" evidence="1">
    <location>
        <begin position="6"/>
        <end position="22"/>
    </location>
</feature>
<reference evidence="2 3" key="1">
    <citation type="submission" date="2016-02" db="EMBL/GenBank/DDBJ databases">
        <authorList>
            <person name="Wen L."/>
            <person name="He K."/>
            <person name="Yang H."/>
        </authorList>
    </citation>
    <scope>NUCLEOTIDE SEQUENCE [LARGE SCALE GENOMIC DNA]</scope>
    <source>
        <strain evidence="2 3">TSA40</strain>
    </source>
</reference>
<dbReference type="AlphaFoldDB" id="A0A254TM46"/>
<evidence type="ECO:0000313" key="2">
    <source>
        <dbReference type="EMBL" id="OWW20778.1"/>
    </source>
</evidence>
<keyword evidence="1" id="KW-0812">Transmembrane</keyword>
<dbReference type="Proteomes" id="UP000197535">
    <property type="component" value="Unassembled WGS sequence"/>
</dbReference>
<proteinExistence type="predicted"/>
<keyword evidence="3" id="KW-1185">Reference proteome</keyword>
<comment type="caution">
    <text evidence="2">The sequence shown here is derived from an EMBL/GenBank/DDBJ whole genome shotgun (WGS) entry which is preliminary data.</text>
</comment>
<sequence>MIRWVVVVFLGLFIFYPLLPWFDRLRVGRLPGDVLFKLRGVVFCLPFGSTVVWSAAIFLIAEVVSLTCPNC</sequence>
<evidence type="ECO:0000256" key="1">
    <source>
        <dbReference type="SAM" id="Phobius"/>
    </source>
</evidence>
<dbReference type="Pfam" id="PF11146">
    <property type="entry name" value="DUF2905"/>
    <property type="match status" value="1"/>
</dbReference>